<evidence type="ECO:0000256" key="1">
    <source>
        <dbReference type="SAM" id="MobiDB-lite"/>
    </source>
</evidence>
<dbReference type="AlphaFoldDB" id="A0A8C3MUZ7"/>
<reference evidence="2" key="1">
    <citation type="submission" date="2020-02" db="EMBL/GenBank/DDBJ databases">
        <authorList>
            <person name="Enbody D E."/>
            <person name="Pettersson E M."/>
        </authorList>
    </citation>
    <scope>NUCLEOTIDE SEQUENCE [LARGE SCALE GENOMIC DNA]</scope>
</reference>
<name>A0A8C3MUZ7_GEOPR</name>
<evidence type="ECO:0000313" key="2">
    <source>
        <dbReference type="Ensembl" id="ENSCPVP00000008681.2"/>
    </source>
</evidence>
<organism evidence="2 3">
    <name type="scientific">Geospiza parvula</name>
    <name type="common">Small tree-finch</name>
    <name type="synonym">Camarhynchus parvulus</name>
    <dbReference type="NCBI Taxonomy" id="87175"/>
    <lineage>
        <taxon>Eukaryota</taxon>
        <taxon>Metazoa</taxon>
        <taxon>Chordata</taxon>
        <taxon>Craniata</taxon>
        <taxon>Vertebrata</taxon>
        <taxon>Euteleostomi</taxon>
        <taxon>Archelosauria</taxon>
        <taxon>Archosauria</taxon>
        <taxon>Dinosauria</taxon>
        <taxon>Saurischia</taxon>
        <taxon>Theropoda</taxon>
        <taxon>Coelurosauria</taxon>
        <taxon>Aves</taxon>
        <taxon>Neognathae</taxon>
        <taxon>Neoaves</taxon>
        <taxon>Telluraves</taxon>
        <taxon>Australaves</taxon>
        <taxon>Passeriformes</taxon>
        <taxon>Thraupidae</taxon>
        <taxon>Camarhynchus</taxon>
    </lineage>
</organism>
<reference evidence="2" key="3">
    <citation type="submission" date="2025-09" db="UniProtKB">
        <authorList>
            <consortium name="Ensembl"/>
        </authorList>
    </citation>
    <scope>IDENTIFICATION</scope>
</reference>
<accession>A0A8U8B2L9</accession>
<feature type="region of interest" description="Disordered" evidence="1">
    <location>
        <begin position="63"/>
        <end position="96"/>
    </location>
</feature>
<feature type="compositionally biased region" description="Low complexity" evidence="1">
    <location>
        <begin position="76"/>
        <end position="85"/>
    </location>
</feature>
<proteinExistence type="predicted"/>
<reference evidence="2" key="2">
    <citation type="submission" date="2025-08" db="UniProtKB">
        <authorList>
            <consortium name="Ensembl"/>
        </authorList>
    </citation>
    <scope>IDENTIFICATION</scope>
</reference>
<protein>
    <submittedName>
        <fullName evidence="2">Uncharacterized protein</fullName>
    </submittedName>
</protein>
<sequence length="96" mass="10597">THQHWFHKVQLELGRETQILTDIKGSFQSLDVGCDSRDTVDPHLLHPAPLDLLHALPHDVRHLRPLSPEGSQTEGLSSAQALSSLPPEPKRTAVTS</sequence>
<dbReference type="Proteomes" id="UP000694382">
    <property type="component" value="Chromosome 15"/>
</dbReference>
<accession>A0A8C3MUZ7</accession>
<evidence type="ECO:0000313" key="3">
    <source>
        <dbReference type="Proteomes" id="UP000694382"/>
    </source>
</evidence>
<keyword evidence="3" id="KW-1185">Reference proteome</keyword>
<dbReference type="Ensembl" id="ENSCPVT00000009038.2">
    <property type="protein sequence ID" value="ENSCPVP00000008681.2"/>
    <property type="gene ID" value="ENSCPVG00000006329.2"/>
</dbReference>